<dbReference type="GO" id="GO:0004843">
    <property type="term" value="F:cysteine-type deubiquitinase activity"/>
    <property type="evidence" value="ECO:0007669"/>
    <property type="project" value="UniProtKB-EC"/>
</dbReference>
<dbReference type="CDD" id="cd02662">
    <property type="entry name" value="Peptidase_C19F"/>
    <property type="match status" value="1"/>
</dbReference>
<dbReference type="EMBL" id="JAVRQU010000002">
    <property type="protein sequence ID" value="KAK5706488.1"/>
    <property type="molecule type" value="Genomic_DNA"/>
</dbReference>
<name>A0AAN7WCC1_9PEZI</name>
<dbReference type="InterPro" id="IPR018200">
    <property type="entry name" value="USP_CS"/>
</dbReference>
<dbReference type="AlphaFoldDB" id="A0AAN7WCC1"/>
<dbReference type="Proteomes" id="UP001310594">
    <property type="component" value="Unassembled WGS sequence"/>
</dbReference>
<evidence type="ECO:0000256" key="6">
    <source>
        <dbReference type="ARBA" id="ARBA00022801"/>
    </source>
</evidence>
<comment type="catalytic activity">
    <reaction evidence="1">
        <text>Thiol-dependent hydrolysis of ester, thioester, amide, peptide and isopeptide bonds formed by the C-terminal Gly of ubiquitin (a 76-residue protein attached to proteins as an intracellular targeting signal).</text>
        <dbReference type="EC" id="3.4.19.12"/>
    </reaction>
</comment>
<comment type="caution">
    <text evidence="10">The sequence shown here is derived from an EMBL/GenBank/DDBJ whole genome shotgun (WGS) entry which is preliminary data.</text>
</comment>
<comment type="similarity">
    <text evidence="2">Belongs to the peptidase C19 family.</text>
</comment>
<organism evidence="10 11">
    <name type="scientific">Elasticomyces elasticus</name>
    <dbReference type="NCBI Taxonomy" id="574655"/>
    <lineage>
        <taxon>Eukaryota</taxon>
        <taxon>Fungi</taxon>
        <taxon>Dikarya</taxon>
        <taxon>Ascomycota</taxon>
        <taxon>Pezizomycotina</taxon>
        <taxon>Dothideomycetes</taxon>
        <taxon>Dothideomycetidae</taxon>
        <taxon>Mycosphaerellales</taxon>
        <taxon>Teratosphaeriaceae</taxon>
        <taxon>Elasticomyces</taxon>
    </lineage>
</organism>
<sequence length="670" mass="74077">MESRDRASYQAFQLPTTYPSPGATLGYSILALYLVHQALAYLDYPILSLPELVWNALVYIVPERLLLDSERRQQLREQGGLSQRQAAKSEALRRMVLGGGALSHKLVGGEGLMRKMSILPGNDQPSSDAPPGLGNWDNSCYQNSVLQGLASLGSLTGYLQMAGVDAESTSVSLQDTIAKLNDASNNGKQLWTPAKLKSMSSWQQQDAQEYFSKIMDDLDKEAARTITAEKAKPGLEGVVREVDIEVEAEKTRSTRNPLEGLLAQRVACTRCGFSEGLSMIPFNCLTVPLGLDATCHIGDCLDEYTKLEDINEVDCPKCTLVRAEGQLKQMIPCSEDVEETENSTARTLSLPPELRILAAKRLEAIRHALENDDFADKTLNDACQIPKKAHVSTTKTRQAVIGRAPQSLVVHVNRSVFDEMTGVQRKNYAFVRYPMVLNLAEWMLSHGSNGQATRSMLEDAQNEDVLYRLRAVVTHYGRHENGHYICYRRHPLRPAVKSDEHDVDVNREQWWRLSDEDVSAVTEDNVLDQDGVFMLFYEREAVSGVPKDVEVTPVELAEEADTPLQGDKEVVQVDSVADNLVEEEAIDDEQQSAAGVESPTLPIEKTELSPTPVPASEVEAQEDEVIDPPTSPRKLPSAPLMRTSYGRQNKKQGSMVDKGFGSSFRAVTAS</sequence>
<dbReference type="PANTHER" id="PTHR24006">
    <property type="entry name" value="UBIQUITIN CARBOXYL-TERMINAL HYDROLASE"/>
    <property type="match status" value="1"/>
</dbReference>
<reference evidence="10" key="1">
    <citation type="submission" date="2023-08" db="EMBL/GenBank/DDBJ databases">
        <title>Black Yeasts Isolated from many extreme environments.</title>
        <authorList>
            <person name="Coleine C."/>
            <person name="Stajich J.E."/>
            <person name="Selbmann L."/>
        </authorList>
    </citation>
    <scope>NUCLEOTIDE SEQUENCE</scope>
    <source>
        <strain evidence="10">CCFEE 5810</strain>
    </source>
</reference>
<dbReference type="EC" id="3.4.19.12" evidence="3"/>
<evidence type="ECO:0000256" key="2">
    <source>
        <dbReference type="ARBA" id="ARBA00009085"/>
    </source>
</evidence>
<dbReference type="GO" id="GO:0005829">
    <property type="term" value="C:cytosol"/>
    <property type="evidence" value="ECO:0007669"/>
    <property type="project" value="TreeGrafter"/>
</dbReference>
<feature type="domain" description="USP" evidence="9">
    <location>
        <begin position="131"/>
        <end position="540"/>
    </location>
</feature>
<evidence type="ECO:0000256" key="4">
    <source>
        <dbReference type="ARBA" id="ARBA00022670"/>
    </source>
</evidence>
<evidence type="ECO:0000256" key="1">
    <source>
        <dbReference type="ARBA" id="ARBA00000707"/>
    </source>
</evidence>
<dbReference type="Gene3D" id="3.90.70.10">
    <property type="entry name" value="Cysteine proteinases"/>
    <property type="match status" value="1"/>
</dbReference>
<dbReference type="GO" id="GO:0005634">
    <property type="term" value="C:nucleus"/>
    <property type="evidence" value="ECO:0007669"/>
    <property type="project" value="TreeGrafter"/>
</dbReference>
<keyword evidence="5" id="KW-0833">Ubl conjugation pathway</keyword>
<keyword evidence="4 10" id="KW-0645">Protease</keyword>
<dbReference type="SUPFAM" id="SSF54001">
    <property type="entry name" value="Cysteine proteinases"/>
    <property type="match status" value="1"/>
</dbReference>
<keyword evidence="7" id="KW-0788">Thiol protease</keyword>
<dbReference type="GO" id="GO:0006508">
    <property type="term" value="P:proteolysis"/>
    <property type="evidence" value="ECO:0007669"/>
    <property type="project" value="UniProtKB-KW"/>
</dbReference>
<evidence type="ECO:0000256" key="3">
    <source>
        <dbReference type="ARBA" id="ARBA00012759"/>
    </source>
</evidence>
<evidence type="ECO:0000313" key="11">
    <source>
        <dbReference type="Proteomes" id="UP001310594"/>
    </source>
</evidence>
<dbReference type="PROSITE" id="PS50235">
    <property type="entry name" value="USP_3"/>
    <property type="match status" value="1"/>
</dbReference>
<protein>
    <recommendedName>
        <fullName evidence="3">ubiquitinyl hydrolase 1</fullName>
        <ecNumber evidence="3">3.4.19.12</ecNumber>
    </recommendedName>
</protein>
<dbReference type="Pfam" id="PF00443">
    <property type="entry name" value="UCH"/>
    <property type="match status" value="1"/>
</dbReference>
<evidence type="ECO:0000256" key="5">
    <source>
        <dbReference type="ARBA" id="ARBA00022786"/>
    </source>
</evidence>
<dbReference type="InterPro" id="IPR028889">
    <property type="entry name" value="USP"/>
</dbReference>
<evidence type="ECO:0000313" key="10">
    <source>
        <dbReference type="EMBL" id="KAK5706488.1"/>
    </source>
</evidence>
<accession>A0AAN7WCC1</accession>
<evidence type="ECO:0000256" key="8">
    <source>
        <dbReference type="SAM" id="MobiDB-lite"/>
    </source>
</evidence>
<evidence type="ECO:0000259" key="9">
    <source>
        <dbReference type="PROSITE" id="PS50235"/>
    </source>
</evidence>
<dbReference type="InterPro" id="IPR050164">
    <property type="entry name" value="Peptidase_C19"/>
</dbReference>
<evidence type="ECO:0000256" key="7">
    <source>
        <dbReference type="ARBA" id="ARBA00022807"/>
    </source>
</evidence>
<dbReference type="InterPro" id="IPR001394">
    <property type="entry name" value="Peptidase_C19_UCH"/>
</dbReference>
<dbReference type="GO" id="GO:0016579">
    <property type="term" value="P:protein deubiquitination"/>
    <property type="evidence" value="ECO:0007669"/>
    <property type="project" value="InterPro"/>
</dbReference>
<proteinExistence type="inferred from homology"/>
<gene>
    <name evidence="10" type="primary">UBP1</name>
    <name evidence="10" type="ORF">LTR97_001477</name>
</gene>
<dbReference type="PANTHER" id="PTHR24006:SF888">
    <property type="entry name" value="UBIQUITIN CARBOXYL-TERMINAL HYDROLASE 30"/>
    <property type="match status" value="1"/>
</dbReference>
<dbReference type="PROSITE" id="PS00973">
    <property type="entry name" value="USP_2"/>
    <property type="match status" value="1"/>
</dbReference>
<feature type="region of interest" description="Disordered" evidence="8">
    <location>
        <begin position="584"/>
        <end position="670"/>
    </location>
</feature>
<keyword evidence="6 10" id="KW-0378">Hydrolase</keyword>
<dbReference type="InterPro" id="IPR038765">
    <property type="entry name" value="Papain-like_cys_pep_sf"/>
</dbReference>